<protein>
    <submittedName>
        <fullName evidence="1">NAD(P)-dependent dehydrogenase (Short-subunit alcohol dehydrogenase family)</fullName>
    </submittedName>
</protein>
<proteinExistence type="predicted"/>
<dbReference type="Proteomes" id="UP000535182">
    <property type="component" value="Unassembled WGS sequence"/>
</dbReference>
<dbReference type="InterPro" id="IPR002347">
    <property type="entry name" value="SDR_fam"/>
</dbReference>
<gene>
    <name evidence="1" type="ORF">HDF14_004780</name>
</gene>
<dbReference type="CDD" id="cd05233">
    <property type="entry name" value="SDR_c"/>
    <property type="match status" value="1"/>
</dbReference>
<organism evidence="1 2">
    <name type="scientific">Tunturiibacter gelidiferens</name>
    <dbReference type="NCBI Taxonomy" id="3069689"/>
    <lineage>
        <taxon>Bacteria</taxon>
        <taxon>Pseudomonadati</taxon>
        <taxon>Acidobacteriota</taxon>
        <taxon>Terriglobia</taxon>
        <taxon>Terriglobales</taxon>
        <taxon>Acidobacteriaceae</taxon>
        <taxon>Tunturiibacter</taxon>
    </lineage>
</organism>
<sequence length="97" mass="10682">MKRIVPFTLKTFGRLDYAFNNAGISGENRLLTNQTEKTFDRVFAVNVKTLFLLLQDEVRQMMTKGQGGLFVNTASVGGRLAFPTAGPTWPANTPCLA</sequence>
<comment type="caution">
    <text evidence="1">The sequence shown here is derived from an EMBL/GenBank/DDBJ whole genome shotgun (WGS) entry which is preliminary data.</text>
</comment>
<dbReference type="PANTHER" id="PTHR42820:SF1">
    <property type="entry name" value="SHORT-CHAIN DEHYDROGENASE_REDUCTASE FAMILY PROTEIN"/>
    <property type="match status" value="1"/>
</dbReference>
<evidence type="ECO:0000313" key="1">
    <source>
        <dbReference type="EMBL" id="MBB5331142.1"/>
    </source>
</evidence>
<dbReference type="AlphaFoldDB" id="A0A9X0QIL2"/>
<keyword evidence="2" id="KW-1185">Reference proteome</keyword>
<accession>A0A9X0QIL2</accession>
<dbReference type="Pfam" id="PF00106">
    <property type="entry name" value="adh_short"/>
    <property type="match status" value="1"/>
</dbReference>
<name>A0A9X0QIL2_9BACT</name>
<evidence type="ECO:0000313" key="2">
    <source>
        <dbReference type="Proteomes" id="UP000535182"/>
    </source>
</evidence>
<dbReference type="SUPFAM" id="SSF51735">
    <property type="entry name" value="NAD(P)-binding Rossmann-fold domains"/>
    <property type="match status" value="1"/>
</dbReference>
<dbReference type="PRINTS" id="PR00081">
    <property type="entry name" value="GDHRDH"/>
</dbReference>
<dbReference type="Gene3D" id="3.40.50.720">
    <property type="entry name" value="NAD(P)-binding Rossmann-like Domain"/>
    <property type="match status" value="1"/>
</dbReference>
<dbReference type="InterPro" id="IPR036291">
    <property type="entry name" value="NAD(P)-bd_dom_sf"/>
</dbReference>
<dbReference type="PANTHER" id="PTHR42820">
    <property type="entry name" value="SHORT-CHAIN DEHYDROGENASE REDUCTASE"/>
    <property type="match status" value="1"/>
</dbReference>
<reference evidence="1 2" key="1">
    <citation type="submission" date="2020-08" db="EMBL/GenBank/DDBJ databases">
        <title>Genomic Encyclopedia of Type Strains, Phase IV (KMG-V): Genome sequencing to study the core and pangenomes of soil and plant-associated prokaryotes.</title>
        <authorList>
            <person name="Whitman W."/>
        </authorList>
    </citation>
    <scope>NUCLEOTIDE SEQUENCE [LARGE SCALE GENOMIC DNA]</scope>
    <source>
        <strain evidence="1 2">X5P2</strain>
    </source>
</reference>
<dbReference type="EMBL" id="JACHEB010000013">
    <property type="protein sequence ID" value="MBB5331142.1"/>
    <property type="molecule type" value="Genomic_DNA"/>
</dbReference>